<evidence type="ECO:0000256" key="6">
    <source>
        <dbReference type="ARBA" id="ARBA00023136"/>
    </source>
</evidence>
<keyword evidence="13" id="KW-1185">Reference proteome</keyword>
<gene>
    <name evidence="8 12" type="primary">bamA</name>
    <name evidence="12" type="ORF">LZ538_10615</name>
</gene>
<proteinExistence type="inferred from homology"/>
<dbReference type="EMBL" id="JAMGBE010000003">
    <property type="protein sequence ID" value="MCL6730500.1"/>
    <property type="molecule type" value="Genomic_DNA"/>
</dbReference>
<keyword evidence="7 8" id="KW-0998">Cell outer membrane</keyword>
<dbReference type="InterPro" id="IPR010827">
    <property type="entry name" value="BamA/TamA_POTRA"/>
</dbReference>
<accession>A0ABT0S3P8</accession>
<dbReference type="InterPro" id="IPR000184">
    <property type="entry name" value="Bac_surfAg_D15"/>
</dbReference>
<evidence type="ECO:0000256" key="9">
    <source>
        <dbReference type="NCBIfam" id="TIGR03303"/>
    </source>
</evidence>
<feature type="domain" description="POTRA" evidence="11">
    <location>
        <begin position="127"/>
        <end position="204"/>
    </location>
</feature>
<comment type="subunit">
    <text evidence="8">Part of the Bam complex.</text>
</comment>
<keyword evidence="3 8" id="KW-0812">Transmembrane</keyword>
<evidence type="ECO:0000256" key="2">
    <source>
        <dbReference type="ARBA" id="ARBA00022452"/>
    </source>
</evidence>
<protein>
    <recommendedName>
        <fullName evidence="8 9">Outer membrane protein assembly factor BamA</fullName>
    </recommendedName>
</protein>
<dbReference type="InterPro" id="IPR039910">
    <property type="entry name" value="D15-like"/>
</dbReference>
<keyword evidence="6 8" id="KW-0472">Membrane</keyword>
<evidence type="ECO:0000256" key="8">
    <source>
        <dbReference type="HAMAP-Rule" id="MF_01430"/>
    </source>
</evidence>
<feature type="chain" id="PRO_5044921487" description="Outer membrane protein assembly factor BamA" evidence="8">
    <location>
        <begin position="34"/>
        <end position="877"/>
    </location>
</feature>
<keyword evidence="2 8" id="KW-1134">Transmembrane beta strand</keyword>
<dbReference type="Proteomes" id="UP001165342">
    <property type="component" value="Unassembled WGS sequence"/>
</dbReference>
<dbReference type="Pfam" id="PF01103">
    <property type="entry name" value="Omp85"/>
    <property type="match status" value="1"/>
</dbReference>
<comment type="similarity">
    <text evidence="8">Belongs to the BamA family.</text>
</comment>
<dbReference type="Pfam" id="PF07244">
    <property type="entry name" value="POTRA"/>
    <property type="match status" value="5"/>
</dbReference>
<evidence type="ECO:0000256" key="7">
    <source>
        <dbReference type="ARBA" id="ARBA00023237"/>
    </source>
</evidence>
<evidence type="ECO:0000256" key="4">
    <source>
        <dbReference type="ARBA" id="ARBA00022729"/>
    </source>
</evidence>
<comment type="caution">
    <text evidence="12">The sequence shown here is derived from an EMBL/GenBank/DDBJ whole genome shotgun (WGS) entry which is preliminary data.</text>
</comment>
<reference evidence="12" key="1">
    <citation type="submission" date="2022-05" db="EMBL/GenBank/DDBJ databases">
        <authorList>
            <person name="Jo J.-H."/>
            <person name="Im W.-T."/>
        </authorList>
    </citation>
    <scope>NUCLEOTIDE SEQUENCE</scope>
    <source>
        <strain evidence="12">SE220</strain>
    </source>
</reference>
<sequence precursor="true">MISESNSFSKRAGALLLIGTVLGGSAAPLLAQAAPAPTPPPSPAPAPTSPVTAEPTARTARSIAVRGNQRLEPETIRAYANLSPGQTYTAQTLDQALKDLYATQLFADVTITGAETGDLVISVRENPVINRIVLEGNKRLKEDKIRPEIKLAPRQIFTRSAARADVDRILELYRRQGRFAARVEPKIVQLDQNRVDVVFEIYEGDLAKVRRINIIGNEAFKDDRLRKEMFTREAGGLLGFMKSNDTYDPDRLAADQQKLRAFYLTEGYADFRVAQALAELTPDRRDFVITYVVEEGPRYKFGTIEADSALRDLPEARVTQLVDLKPGDWFNAKAVEDAVTKVNEEAGNLGYAFADINPAYDRDPEKRLMNVTIRVGETPRVYVERIDVSGNTVTHDKVIRREFRVNEGDAFNALKLKRSQDRIQSLGYFQDNLEIKQNEGSAPDRVVLGVNVEEKSTGQISLSGGYSSLEKFVLQLAVSQNNFRGMGQSLDASINYSRYSKSIQLGFVEPYFLDKPILLGGQIFRRDYNSFNFVGGQRNTTYSQTSTGGALRTGFPLTEFLTFGGRYSLVRDNITLDKDTFYSDPDGPTGPRGLECDPFKAGTYLCNEVGKTTTSLIGYSLAYDTTNGIRPTHGERAILSQDFAGLGGNNRYFRTIVNATKWRSFFGNWVVSLHGEGGYIRSGNDAPSEFEDPVRLTDRFFGPQLRGFDIRGIGPRVQRVPYNEDGTLATDQARIVDALGGRAYYMGRLELEFPVSASIRNLGIRPSAFVDVGSLFKLTTPQLQDIPGVCSPPAGSTASQITLEPGQTKEDCPATFNFTSGFKEFYLGDSASPRMSIGIGFNWVSPFGPIRLDLAKALLKQDGDDTKLFSFNVGTAF</sequence>
<feature type="domain" description="POTRA" evidence="11">
    <location>
        <begin position="381"/>
        <end position="455"/>
    </location>
</feature>
<dbReference type="PANTHER" id="PTHR12815">
    <property type="entry name" value="SORTING AND ASSEMBLY MACHINERY SAMM50 PROTEIN FAMILY MEMBER"/>
    <property type="match status" value="1"/>
</dbReference>
<dbReference type="PANTHER" id="PTHR12815:SF23">
    <property type="entry name" value="OUTER MEMBRANE PROTEIN ASSEMBLY FACTOR BAMA"/>
    <property type="match status" value="1"/>
</dbReference>
<organism evidence="12 13">
    <name type="scientific">Sphingomonas hankyongi</name>
    <dbReference type="NCBI Taxonomy" id="2908209"/>
    <lineage>
        <taxon>Bacteria</taxon>
        <taxon>Pseudomonadati</taxon>
        <taxon>Pseudomonadota</taxon>
        <taxon>Alphaproteobacteria</taxon>
        <taxon>Sphingomonadales</taxon>
        <taxon>Sphingomonadaceae</taxon>
        <taxon>Sphingomonas</taxon>
    </lineage>
</organism>
<dbReference type="InterPro" id="IPR034746">
    <property type="entry name" value="POTRA"/>
</dbReference>
<evidence type="ECO:0000256" key="1">
    <source>
        <dbReference type="ARBA" id="ARBA00004370"/>
    </source>
</evidence>
<evidence type="ECO:0000256" key="10">
    <source>
        <dbReference type="SAM" id="MobiDB-lite"/>
    </source>
</evidence>
<feature type="region of interest" description="Disordered" evidence="10">
    <location>
        <begin position="32"/>
        <end position="67"/>
    </location>
</feature>
<dbReference type="Gene3D" id="3.10.20.310">
    <property type="entry name" value="membrane protein fhac"/>
    <property type="match status" value="5"/>
</dbReference>
<keyword evidence="5 8" id="KW-0677">Repeat</keyword>
<feature type="compositionally biased region" description="Pro residues" evidence="10">
    <location>
        <begin position="36"/>
        <end position="48"/>
    </location>
</feature>
<evidence type="ECO:0000256" key="3">
    <source>
        <dbReference type="ARBA" id="ARBA00022692"/>
    </source>
</evidence>
<comment type="subcellular location">
    <subcellularLocation>
        <location evidence="8">Cell outer membrane</location>
    </subcellularLocation>
    <subcellularLocation>
        <location evidence="1">Membrane</location>
    </subcellularLocation>
</comment>
<evidence type="ECO:0000313" key="13">
    <source>
        <dbReference type="Proteomes" id="UP001165342"/>
    </source>
</evidence>
<feature type="domain" description="POTRA" evidence="11">
    <location>
        <begin position="58"/>
        <end position="126"/>
    </location>
</feature>
<dbReference type="InterPro" id="IPR023707">
    <property type="entry name" value="OM_assembly_BamA"/>
</dbReference>
<dbReference type="HAMAP" id="MF_01430">
    <property type="entry name" value="OM_assembly_BamA"/>
    <property type="match status" value="1"/>
</dbReference>
<keyword evidence="4 8" id="KW-0732">Signal</keyword>
<evidence type="ECO:0000256" key="5">
    <source>
        <dbReference type="ARBA" id="ARBA00022737"/>
    </source>
</evidence>
<dbReference type="PROSITE" id="PS51779">
    <property type="entry name" value="POTRA"/>
    <property type="match status" value="3"/>
</dbReference>
<evidence type="ECO:0000313" key="12">
    <source>
        <dbReference type="EMBL" id="MCL6730500.1"/>
    </source>
</evidence>
<dbReference type="Gene3D" id="2.40.160.50">
    <property type="entry name" value="membrane protein fhac: a member of the omp85/tpsb transporter family"/>
    <property type="match status" value="1"/>
</dbReference>
<comment type="function">
    <text evidence="8">Part of the outer membrane protein assembly complex, which is involved in assembly and insertion of beta-barrel proteins into the outer membrane.</text>
</comment>
<dbReference type="PIRSF" id="PIRSF006076">
    <property type="entry name" value="OM_assembly_OMP85"/>
    <property type="match status" value="1"/>
</dbReference>
<dbReference type="NCBIfam" id="TIGR03303">
    <property type="entry name" value="OM_YaeT"/>
    <property type="match status" value="1"/>
</dbReference>
<feature type="signal peptide" evidence="8">
    <location>
        <begin position="1"/>
        <end position="33"/>
    </location>
</feature>
<name>A0ABT0S3P8_9SPHN</name>
<evidence type="ECO:0000259" key="11">
    <source>
        <dbReference type="PROSITE" id="PS51779"/>
    </source>
</evidence>